<reference evidence="2 5" key="3">
    <citation type="journal article" date="2022" name="G3 (Bethesda)">
        <title>Whole-genome sequence and methylome profiling of the almond [Prunus dulcis (Mill.) D.A. Webb] cultivar 'Nonpareil'.</title>
        <authorList>
            <person name="D'Amico-Willman K.M."/>
            <person name="Ouma W.Z."/>
            <person name="Meulia T."/>
            <person name="Sideli G.M."/>
            <person name="Gradziel T.M."/>
            <person name="Fresnedo-Ramirez J."/>
        </authorList>
    </citation>
    <scope>NUCLEOTIDE SEQUENCE [LARGE SCALE GENOMIC DNA]</scope>
    <source>
        <strain evidence="2">Clone GOH B32 T37-40</strain>
    </source>
</reference>
<evidence type="ECO:0000313" key="3">
    <source>
        <dbReference type="EMBL" id="VVA36383.1"/>
    </source>
</evidence>
<dbReference type="Pfam" id="PF08268">
    <property type="entry name" value="FBA_3"/>
    <property type="match status" value="1"/>
</dbReference>
<name>A0A5E4G9N6_PRUDU</name>
<dbReference type="OMA" id="FMLEIRK"/>
<dbReference type="PANTHER" id="PTHR31672:SF13">
    <property type="entry name" value="F-BOX PROTEIN CPR30-LIKE"/>
    <property type="match status" value="1"/>
</dbReference>
<feature type="domain" description="F-box" evidence="1">
    <location>
        <begin position="6"/>
        <end position="57"/>
    </location>
</feature>
<dbReference type="AlphaFoldDB" id="A0A5E4G9N6"/>
<dbReference type="Gramene" id="VVA36383">
    <property type="protein sequence ID" value="VVA36383"/>
    <property type="gene ID" value="Prudul26B029294"/>
</dbReference>
<dbReference type="SUPFAM" id="SSF81383">
    <property type="entry name" value="F-box domain"/>
    <property type="match status" value="1"/>
</dbReference>
<keyword evidence="5" id="KW-1185">Reference proteome</keyword>
<dbReference type="EMBL" id="JAJFAZ020000001">
    <property type="protein sequence ID" value="KAI5350167.1"/>
    <property type="molecule type" value="Genomic_DNA"/>
</dbReference>
<dbReference type="SMART" id="SM00256">
    <property type="entry name" value="FBOX"/>
    <property type="match status" value="1"/>
</dbReference>
<dbReference type="Proteomes" id="UP000327085">
    <property type="component" value="Chromosome 1"/>
</dbReference>
<organism evidence="3 4">
    <name type="scientific">Prunus dulcis</name>
    <name type="common">Almond</name>
    <name type="synonym">Amygdalus dulcis</name>
    <dbReference type="NCBI Taxonomy" id="3755"/>
    <lineage>
        <taxon>Eukaryota</taxon>
        <taxon>Viridiplantae</taxon>
        <taxon>Streptophyta</taxon>
        <taxon>Embryophyta</taxon>
        <taxon>Tracheophyta</taxon>
        <taxon>Spermatophyta</taxon>
        <taxon>Magnoliopsida</taxon>
        <taxon>eudicotyledons</taxon>
        <taxon>Gunneridae</taxon>
        <taxon>Pentapetalae</taxon>
        <taxon>rosids</taxon>
        <taxon>fabids</taxon>
        <taxon>Rosales</taxon>
        <taxon>Rosaceae</taxon>
        <taxon>Amygdaloideae</taxon>
        <taxon>Amygdaleae</taxon>
        <taxon>Prunus</taxon>
    </lineage>
</organism>
<gene>
    <name evidence="3" type="ORF">ALMOND_2B029294</name>
    <name evidence="2" type="ORF">L3X38_003058</name>
</gene>
<reference evidence="4" key="2">
    <citation type="journal article" date="2020" name="Plant J.">
        <title>Transposons played a major role in the diversification between the closely related almond and peach genomes: results from the almond genome sequence.</title>
        <authorList>
            <person name="Alioto T."/>
            <person name="Alexiou K.G."/>
            <person name="Bardil A."/>
            <person name="Barteri F."/>
            <person name="Castanera R."/>
            <person name="Cruz F."/>
            <person name="Dhingra A."/>
            <person name="Duval H."/>
            <person name="Fernandez I Marti A."/>
            <person name="Frias L."/>
            <person name="Galan B."/>
            <person name="Garcia J.L."/>
            <person name="Howad W."/>
            <person name="Gomez-Garrido J."/>
            <person name="Gut M."/>
            <person name="Julca I."/>
            <person name="Morata J."/>
            <person name="Puigdomenech P."/>
            <person name="Ribeca P."/>
            <person name="Rubio Cabetas M.J."/>
            <person name="Vlasova A."/>
            <person name="Wirthensohn M."/>
            <person name="Garcia-Mas J."/>
            <person name="Gabaldon T."/>
            <person name="Casacuberta J.M."/>
            <person name="Arus P."/>
        </authorList>
    </citation>
    <scope>NUCLEOTIDE SEQUENCE [LARGE SCALE GENOMIC DNA]</scope>
    <source>
        <strain evidence="4">cv. Texas</strain>
    </source>
</reference>
<dbReference type="InParanoid" id="A0A5E4G9N6"/>
<dbReference type="PROSITE" id="PS50181">
    <property type="entry name" value="FBOX"/>
    <property type="match status" value="1"/>
</dbReference>
<accession>A0A5E4G9N6</accession>
<dbReference type="InterPro" id="IPR017451">
    <property type="entry name" value="F-box-assoc_interact_dom"/>
</dbReference>
<dbReference type="CDD" id="cd22157">
    <property type="entry name" value="F-box_AtFBW1-like"/>
    <property type="match status" value="1"/>
</dbReference>
<dbReference type="PANTHER" id="PTHR31672">
    <property type="entry name" value="BNACNNG10540D PROTEIN"/>
    <property type="match status" value="1"/>
</dbReference>
<dbReference type="Proteomes" id="UP001054821">
    <property type="component" value="Chromosome 1"/>
</dbReference>
<dbReference type="InterPro" id="IPR050796">
    <property type="entry name" value="SCF_F-box_component"/>
</dbReference>
<reference evidence="3" key="1">
    <citation type="submission" date="2019-07" db="EMBL/GenBank/DDBJ databases">
        <authorList>
            <person name="Alioto T."/>
            <person name="Alioto T."/>
            <person name="Gomez Garrido J."/>
        </authorList>
    </citation>
    <scope>NUCLEOTIDE SEQUENCE</scope>
</reference>
<evidence type="ECO:0000313" key="5">
    <source>
        <dbReference type="Proteomes" id="UP001054821"/>
    </source>
</evidence>
<dbReference type="InterPro" id="IPR036047">
    <property type="entry name" value="F-box-like_dom_sf"/>
</dbReference>
<dbReference type="NCBIfam" id="TIGR01640">
    <property type="entry name" value="F_box_assoc_1"/>
    <property type="match status" value="1"/>
</dbReference>
<dbReference type="Pfam" id="PF00646">
    <property type="entry name" value="F-box"/>
    <property type="match status" value="1"/>
</dbReference>
<sequence>MDSTSSSKLTYIPEEIVREILLRLPAKSLVTCTAVCKSWSFLIKRCNFIDAHLSRKLSFQSNHQIVDGCQVLVLENHTKLNLLSCYGDILFHNPALPGGAADYITELMNPPISNENTGFDMVQTRNGLICLTCTKDDDIAATDIFLWNPSIRRYVVLPRPNFIVYLKNYYNIVRHYFGYDSHTNDYKVLRCVSNHSTLVAVEIYSLARGSWKTLTASAPTYFGFGAATWPFSYWAVVNDALHWVRPREQRGKDLVIVSFDISTELFGEIMMPQGLRKIEHRYVDSNVWMSKHKGSIALLECSNMFTQNSETQLHLWVMEEYGVVESWTKLYTYSMAEYFLFSLGFNISHEHVFMLEIRKTLPPSPLKNLGIGESQKTHRGDILNFFVESLVLLGHPNAISY</sequence>
<dbReference type="EMBL" id="CABIKO010000449">
    <property type="protein sequence ID" value="VVA36383.1"/>
    <property type="molecule type" value="Genomic_DNA"/>
</dbReference>
<dbReference type="Gene3D" id="1.20.1280.50">
    <property type="match status" value="1"/>
</dbReference>
<proteinExistence type="predicted"/>
<dbReference type="InterPro" id="IPR001810">
    <property type="entry name" value="F-box_dom"/>
</dbReference>
<evidence type="ECO:0000313" key="2">
    <source>
        <dbReference type="EMBL" id="KAI5350167.1"/>
    </source>
</evidence>
<evidence type="ECO:0000259" key="1">
    <source>
        <dbReference type="PROSITE" id="PS50181"/>
    </source>
</evidence>
<dbReference type="InterPro" id="IPR013187">
    <property type="entry name" value="F-box-assoc_dom_typ3"/>
</dbReference>
<protein>
    <submittedName>
        <fullName evidence="3">PREDICTED: F-box/kelch-repeat</fullName>
    </submittedName>
</protein>
<evidence type="ECO:0000313" key="4">
    <source>
        <dbReference type="Proteomes" id="UP000327085"/>
    </source>
</evidence>